<dbReference type="AlphaFoldDB" id="B6IE55"/>
<dbReference type="WormBase" id="CBG26684">
    <property type="protein sequence ID" value="CBP43038"/>
    <property type="gene ID" value="WBGene00088098"/>
</dbReference>
<organism evidence="1 2">
    <name type="scientific">Caenorhabditis briggsae</name>
    <dbReference type="NCBI Taxonomy" id="6238"/>
    <lineage>
        <taxon>Eukaryota</taxon>
        <taxon>Metazoa</taxon>
        <taxon>Ecdysozoa</taxon>
        <taxon>Nematoda</taxon>
        <taxon>Chromadorea</taxon>
        <taxon>Rhabditida</taxon>
        <taxon>Rhabditina</taxon>
        <taxon>Rhabditomorpha</taxon>
        <taxon>Rhabditoidea</taxon>
        <taxon>Rhabditidae</taxon>
        <taxon>Peloderinae</taxon>
        <taxon>Caenorhabditis</taxon>
    </lineage>
</organism>
<evidence type="ECO:0000313" key="2">
    <source>
        <dbReference type="Proteomes" id="UP000008549"/>
    </source>
</evidence>
<sequence>MGMKELAGSIQAFDREIERLRQLESELSTPRKPVPKKKIQEEIERWNCKNDGFVTNISFYDNNSQEFLRGNATLREQYEKWVTHFEEGFSEKWNFS</sequence>
<dbReference type="GeneID" id="68918157"/>
<reference evidence="1 2" key="2">
    <citation type="journal article" date="2011" name="PLoS Genet.">
        <title>Caenorhabditis briggsae recombinant inbred line genotypes reveal inter-strain incompatibility and the evolution of recombination.</title>
        <authorList>
            <person name="Ross J.A."/>
            <person name="Koboldt D.C."/>
            <person name="Staisch J.E."/>
            <person name="Chamberlin H.M."/>
            <person name="Gupta B.P."/>
            <person name="Miller R.D."/>
            <person name="Baird S.E."/>
            <person name="Haag E.S."/>
        </authorList>
    </citation>
    <scope>NUCLEOTIDE SEQUENCE [LARGE SCALE GENOMIC DNA]</scope>
    <source>
        <strain evidence="1 2">AF16</strain>
    </source>
</reference>
<evidence type="ECO:0000313" key="3">
    <source>
        <dbReference type="WormBase" id="CBG26684"/>
    </source>
</evidence>
<dbReference type="RefSeq" id="XP_045100676.1">
    <property type="nucleotide sequence ID" value="XM_045241067.1"/>
</dbReference>
<dbReference type="Proteomes" id="UP000008549">
    <property type="component" value="Unassembled WGS sequence"/>
</dbReference>
<keyword evidence="2" id="KW-1185">Reference proteome</keyword>
<dbReference type="HOGENOM" id="CLU_2361600_0_0_1"/>
<dbReference type="CTD" id="68918157"/>
<reference evidence="1 2" key="1">
    <citation type="journal article" date="2003" name="PLoS Biol.">
        <title>The genome sequence of Caenorhabditis briggsae: a platform for comparative genomics.</title>
        <authorList>
            <person name="Stein L.D."/>
            <person name="Bao Z."/>
            <person name="Blasiar D."/>
            <person name="Blumenthal T."/>
            <person name="Brent M.R."/>
            <person name="Chen N."/>
            <person name="Chinwalla A."/>
            <person name="Clarke L."/>
            <person name="Clee C."/>
            <person name="Coghlan A."/>
            <person name="Coulson A."/>
            <person name="D'Eustachio P."/>
            <person name="Fitch D.H."/>
            <person name="Fulton L.A."/>
            <person name="Fulton R.E."/>
            <person name="Griffiths-Jones S."/>
            <person name="Harris T.W."/>
            <person name="Hillier L.W."/>
            <person name="Kamath R."/>
            <person name="Kuwabara P.E."/>
            <person name="Mardis E.R."/>
            <person name="Marra M.A."/>
            <person name="Miner T.L."/>
            <person name="Minx P."/>
            <person name="Mullikin J.C."/>
            <person name="Plumb R.W."/>
            <person name="Rogers J."/>
            <person name="Schein J.E."/>
            <person name="Sohrmann M."/>
            <person name="Spieth J."/>
            <person name="Stajich J.E."/>
            <person name="Wei C."/>
            <person name="Willey D."/>
            <person name="Wilson R.K."/>
            <person name="Durbin R."/>
            <person name="Waterston R.H."/>
        </authorList>
    </citation>
    <scope>NUCLEOTIDE SEQUENCE [LARGE SCALE GENOMIC DNA]</scope>
    <source>
        <strain evidence="1 2">AF16</strain>
    </source>
</reference>
<proteinExistence type="predicted"/>
<accession>B6IE55</accession>
<name>B6IE55_CAEBR</name>
<gene>
    <name evidence="1 3" type="ORF">CBG26684</name>
    <name evidence="1" type="ORF">CBG_26684</name>
</gene>
<dbReference type="EMBL" id="HE601406">
    <property type="protein sequence ID" value="CAS01119.1"/>
    <property type="molecule type" value="Genomic_DNA"/>
</dbReference>
<protein>
    <submittedName>
        <fullName evidence="1">Protein CBG26684</fullName>
    </submittedName>
</protein>
<evidence type="ECO:0000313" key="1">
    <source>
        <dbReference type="EMBL" id="CAS01119.1"/>
    </source>
</evidence>
<dbReference type="KEGG" id="cbr:CBG_26684"/>